<dbReference type="GO" id="GO:0003700">
    <property type="term" value="F:DNA-binding transcription factor activity"/>
    <property type="evidence" value="ECO:0007669"/>
    <property type="project" value="InterPro"/>
</dbReference>
<organism evidence="6 7">
    <name type="scientific">Bifidobacterium myosotis</name>
    <dbReference type="NCBI Taxonomy" id="1630166"/>
    <lineage>
        <taxon>Bacteria</taxon>
        <taxon>Bacillati</taxon>
        <taxon>Actinomycetota</taxon>
        <taxon>Actinomycetes</taxon>
        <taxon>Bifidobacteriales</taxon>
        <taxon>Bifidobacteriaceae</taxon>
        <taxon>Bifidobacterium</taxon>
    </lineage>
</organism>
<evidence type="ECO:0000313" key="6">
    <source>
        <dbReference type="EMBL" id="KAA8827087.1"/>
    </source>
</evidence>
<dbReference type="PANTHER" id="PTHR43280">
    <property type="entry name" value="ARAC-FAMILY TRANSCRIPTIONAL REGULATOR"/>
    <property type="match status" value="1"/>
</dbReference>
<evidence type="ECO:0000313" key="7">
    <source>
        <dbReference type="Proteomes" id="UP000410049"/>
    </source>
</evidence>
<dbReference type="Pfam" id="PF02311">
    <property type="entry name" value="AraC_binding"/>
    <property type="match status" value="1"/>
</dbReference>
<dbReference type="InterPro" id="IPR003313">
    <property type="entry name" value="AraC-bd"/>
</dbReference>
<name>A0A5M9ZHJ0_9BIFI</name>
<comment type="caution">
    <text evidence="6">The sequence shown here is derived from an EMBL/GenBank/DDBJ whole genome shotgun (WGS) entry which is preliminary data.</text>
</comment>
<accession>A0A5M9ZHJ0</accession>
<evidence type="ECO:0000256" key="1">
    <source>
        <dbReference type="ARBA" id="ARBA00023015"/>
    </source>
</evidence>
<dbReference type="PANTHER" id="PTHR43280:SF28">
    <property type="entry name" value="HTH-TYPE TRANSCRIPTIONAL ACTIVATOR RHAS"/>
    <property type="match status" value="1"/>
</dbReference>
<keyword evidence="2" id="KW-0238">DNA-binding</keyword>
<dbReference type="InterPro" id="IPR018060">
    <property type="entry name" value="HTH_AraC"/>
</dbReference>
<dbReference type="Proteomes" id="UP000410049">
    <property type="component" value="Unassembled WGS sequence"/>
</dbReference>
<proteinExistence type="predicted"/>
<dbReference type="InterPro" id="IPR020449">
    <property type="entry name" value="Tscrpt_reg_AraC-type_HTH"/>
</dbReference>
<dbReference type="GO" id="GO:0043565">
    <property type="term" value="F:sequence-specific DNA binding"/>
    <property type="evidence" value="ECO:0007669"/>
    <property type="project" value="InterPro"/>
</dbReference>
<evidence type="ECO:0000256" key="2">
    <source>
        <dbReference type="ARBA" id="ARBA00023125"/>
    </source>
</evidence>
<dbReference type="EMBL" id="RZUH01000008">
    <property type="protein sequence ID" value="KAA8827087.1"/>
    <property type="molecule type" value="Genomic_DNA"/>
</dbReference>
<dbReference type="InterPro" id="IPR009057">
    <property type="entry name" value="Homeodomain-like_sf"/>
</dbReference>
<dbReference type="SMART" id="SM00342">
    <property type="entry name" value="HTH_ARAC"/>
    <property type="match status" value="1"/>
</dbReference>
<gene>
    <name evidence="6" type="ORF">EMO91_09940</name>
</gene>
<dbReference type="Gene3D" id="1.10.10.60">
    <property type="entry name" value="Homeodomain-like"/>
    <property type="match status" value="2"/>
</dbReference>
<dbReference type="SUPFAM" id="SSF46689">
    <property type="entry name" value="Homeodomain-like"/>
    <property type="match status" value="2"/>
</dbReference>
<dbReference type="PRINTS" id="PR00032">
    <property type="entry name" value="HTHARAC"/>
</dbReference>
<keyword evidence="3" id="KW-0804">Transcription</keyword>
<feature type="domain" description="HTH araC/xylS-type" evidence="5">
    <location>
        <begin position="273"/>
        <end position="371"/>
    </location>
</feature>
<evidence type="ECO:0000256" key="4">
    <source>
        <dbReference type="SAM" id="MobiDB-lite"/>
    </source>
</evidence>
<dbReference type="AlphaFoldDB" id="A0A5M9ZHJ0"/>
<reference evidence="6 7" key="1">
    <citation type="journal article" date="2019" name="Syst. Appl. Microbiol.">
        <title>Characterization of Bifidobacterium species in feaces of the Egyptian fruit bat: Description of B. vespertilionis sp. nov. and B. rousetti sp. nov.</title>
        <authorList>
            <person name="Modesto M."/>
            <person name="Satti M."/>
            <person name="Watanabe K."/>
            <person name="Puglisi E."/>
            <person name="Morelli L."/>
            <person name="Huang C.-H."/>
            <person name="Liou J.-S."/>
            <person name="Miyashita M."/>
            <person name="Tamura T."/>
            <person name="Saito S."/>
            <person name="Mori K."/>
            <person name="Huang L."/>
            <person name="Sciavilla P."/>
            <person name="Sandri C."/>
            <person name="Spiezio C."/>
            <person name="Vitali F."/>
            <person name="Cavalieri D."/>
            <person name="Perpetuini G."/>
            <person name="Tofalo R."/>
            <person name="Bonetti A."/>
            <person name="Arita M."/>
            <person name="Mattarelli P."/>
        </authorList>
    </citation>
    <scope>NUCLEOTIDE SEQUENCE [LARGE SCALE GENOMIC DNA]</scope>
    <source>
        <strain evidence="6 7">RST17</strain>
    </source>
</reference>
<keyword evidence="1" id="KW-0805">Transcription regulation</keyword>
<sequence length="380" mass="42811">MIHAAAASSGRTGRASGRGRPPTYVAVPPYSYTHIYAVDVNDRMQTRKPGERRKTHLIRRKGESTPLPASTTILRGYWARGPPDGRTGGAAMPTIIADLPAAEVSFESTGQFIGTPGWIHERRTLNSFELIFVKRGILPLRVGGEDLRVGGKDILIIPPQTPHEGSGYLTDTLEFFWVHFRIRHWRRSNATGGMGASSAYNDHSLVLPLSSSQMDTDRLTIMFNQLLDIYQMSYPEPSSYCDYFTTCLLYEVASLTGRAAAANSEQRERHALQKVHEWIRINAFEDISVNQIADQFNYSPSYLSTIYKQHFGVSITTQISKIRIERAEELLLSTSMSVQQVAEASGYNDAKYFMRVFKQHTGLTPTRYRTSFTMRHYNNA</sequence>
<dbReference type="InterPro" id="IPR018062">
    <property type="entry name" value="HTH_AraC-typ_CS"/>
</dbReference>
<dbReference type="InterPro" id="IPR037923">
    <property type="entry name" value="HTH-like"/>
</dbReference>
<feature type="compositionally biased region" description="Low complexity" evidence="4">
    <location>
        <begin position="1"/>
        <end position="20"/>
    </location>
</feature>
<evidence type="ECO:0000259" key="5">
    <source>
        <dbReference type="PROSITE" id="PS01124"/>
    </source>
</evidence>
<evidence type="ECO:0000256" key="3">
    <source>
        <dbReference type="ARBA" id="ARBA00023163"/>
    </source>
</evidence>
<dbReference type="PROSITE" id="PS01124">
    <property type="entry name" value="HTH_ARAC_FAMILY_2"/>
    <property type="match status" value="1"/>
</dbReference>
<protein>
    <submittedName>
        <fullName evidence="6">Helix-turn-helix domain-containing protein</fullName>
    </submittedName>
</protein>
<dbReference type="Pfam" id="PF12833">
    <property type="entry name" value="HTH_18"/>
    <property type="match status" value="1"/>
</dbReference>
<dbReference type="PROSITE" id="PS00041">
    <property type="entry name" value="HTH_ARAC_FAMILY_1"/>
    <property type="match status" value="1"/>
</dbReference>
<dbReference type="SUPFAM" id="SSF51215">
    <property type="entry name" value="Regulatory protein AraC"/>
    <property type="match status" value="1"/>
</dbReference>
<feature type="region of interest" description="Disordered" evidence="4">
    <location>
        <begin position="1"/>
        <end position="23"/>
    </location>
</feature>